<evidence type="ECO:0000256" key="7">
    <source>
        <dbReference type="ARBA" id="ARBA00023288"/>
    </source>
</evidence>
<feature type="signal peptide" evidence="9">
    <location>
        <begin position="1"/>
        <end position="24"/>
    </location>
</feature>
<dbReference type="InterPro" id="IPR049890">
    <property type="entry name" value="VlpA-F-like_signal"/>
</dbReference>
<keyword evidence="4" id="KW-0677">Repeat</keyword>
<dbReference type="AlphaFoldDB" id="A0A507SQX1"/>
<evidence type="ECO:0008006" key="12">
    <source>
        <dbReference type="Google" id="ProtNLM"/>
    </source>
</evidence>
<gene>
    <name evidence="10" type="ORF">E1I18_00210</name>
</gene>
<feature type="region of interest" description="Disordered" evidence="8">
    <location>
        <begin position="193"/>
        <end position="221"/>
    </location>
</feature>
<keyword evidence="7" id="KW-0449">Lipoprotein</keyword>
<feature type="chain" id="PRO_5021457074" description="Variable surface lipoprotein" evidence="9">
    <location>
        <begin position="25"/>
        <end position="280"/>
    </location>
</feature>
<sequence>MKNKWLITLGAITSSIVAAPLVIAAGCNDQNKDGKGKDNTGNTQPGKNEKQNNDNNAGGNTGNTQSGQNEDQKSGQDSTDKQAVKLVKDDASLEGTLPKGVDVKKHKEVKYTSFVKNVKIFDVSKLTLELLKPIDEDKLITNKKDKNKKQVFWQDHKSENEFRFKSETDKFYEGETFAKLLNIPEGYTIANAENPIYHPNPKNKNKKAHKKDKNKKGHKEMAAKMDEKMTEIQDSRASSYIDVTKDEKGWKATFRLFRKGTKDVAPAVSTEVYEVYFIAA</sequence>
<evidence type="ECO:0000256" key="1">
    <source>
        <dbReference type="ARBA" id="ARBA00004193"/>
    </source>
</evidence>
<evidence type="ECO:0000313" key="10">
    <source>
        <dbReference type="EMBL" id="TQC54187.1"/>
    </source>
</evidence>
<name>A0A507SQX1_9BACT</name>
<keyword evidence="6" id="KW-0564">Palmitate</keyword>
<keyword evidence="11" id="KW-1185">Reference proteome</keyword>
<evidence type="ECO:0000256" key="2">
    <source>
        <dbReference type="ARBA" id="ARBA00022475"/>
    </source>
</evidence>
<dbReference type="OrthoDB" id="402565at2"/>
<dbReference type="NCBIfam" id="NF033817">
    <property type="entry name" value="Mplas_variab_LP"/>
    <property type="match status" value="1"/>
</dbReference>
<accession>A0A507SQX1</accession>
<keyword evidence="2" id="KW-1003">Cell membrane</keyword>
<feature type="compositionally biased region" description="Basic residues" evidence="8">
    <location>
        <begin position="201"/>
        <end position="218"/>
    </location>
</feature>
<dbReference type="Pfam" id="PF07390">
    <property type="entry name" value="P30"/>
    <property type="match status" value="1"/>
</dbReference>
<comment type="subcellular location">
    <subcellularLocation>
        <location evidence="1">Cell membrane</location>
        <topology evidence="1">Lipid-anchor</topology>
    </subcellularLocation>
</comment>
<evidence type="ECO:0000256" key="8">
    <source>
        <dbReference type="SAM" id="MobiDB-lite"/>
    </source>
</evidence>
<keyword evidence="5" id="KW-0472">Membrane</keyword>
<feature type="compositionally biased region" description="Low complexity" evidence="8">
    <location>
        <begin position="53"/>
        <end position="69"/>
    </location>
</feature>
<dbReference type="GO" id="GO:0005886">
    <property type="term" value="C:plasma membrane"/>
    <property type="evidence" value="ECO:0007669"/>
    <property type="project" value="UniProtKB-SubCell"/>
</dbReference>
<dbReference type="Proteomes" id="UP000320801">
    <property type="component" value="Unassembled WGS sequence"/>
</dbReference>
<feature type="region of interest" description="Disordered" evidence="8">
    <location>
        <begin position="29"/>
        <end position="81"/>
    </location>
</feature>
<proteinExistence type="predicted"/>
<evidence type="ECO:0000256" key="4">
    <source>
        <dbReference type="ARBA" id="ARBA00022737"/>
    </source>
</evidence>
<evidence type="ECO:0000313" key="11">
    <source>
        <dbReference type="Proteomes" id="UP000320801"/>
    </source>
</evidence>
<evidence type="ECO:0000256" key="5">
    <source>
        <dbReference type="ARBA" id="ARBA00023136"/>
    </source>
</evidence>
<dbReference type="EMBL" id="SMDN01000001">
    <property type="protein sequence ID" value="TQC54187.1"/>
    <property type="molecule type" value="Genomic_DNA"/>
</dbReference>
<dbReference type="PROSITE" id="PS51257">
    <property type="entry name" value="PROKAR_LIPOPROTEIN"/>
    <property type="match status" value="1"/>
</dbReference>
<feature type="compositionally biased region" description="Basic and acidic residues" evidence="8">
    <location>
        <begin position="70"/>
        <end position="81"/>
    </location>
</feature>
<keyword evidence="3 9" id="KW-0732">Signal</keyword>
<dbReference type="RefSeq" id="WP_141483599.1">
    <property type="nucleotide sequence ID" value="NZ_SMDN01000001.1"/>
</dbReference>
<dbReference type="InterPro" id="IPR009975">
    <property type="entry name" value="P30"/>
</dbReference>
<protein>
    <recommendedName>
        <fullName evidence="12">Variable surface lipoprotein</fullName>
    </recommendedName>
</protein>
<reference evidence="10 11" key="1">
    <citation type="submission" date="2019-03" db="EMBL/GenBank/DDBJ databases">
        <title>Characterization of a novel Mycoplasma cynos real-time PCR assay.</title>
        <authorList>
            <person name="Tallmadge R.L."/>
            <person name="Mitchell P.K."/>
            <person name="Goodman L."/>
        </authorList>
    </citation>
    <scope>NUCLEOTIDE SEQUENCE [LARGE SCALE GENOMIC DNA]</scope>
    <source>
        <strain evidence="10 11">1642</strain>
    </source>
</reference>
<evidence type="ECO:0000256" key="3">
    <source>
        <dbReference type="ARBA" id="ARBA00022729"/>
    </source>
</evidence>
<evidence type="ECO:0000256" key="6">
    <source>
        <dbReference type="ARBA" id="ARBA00023139"/>
    </source>
</evidence>
<organism evidence="10 11">
    <name type="scientific">Mycoplasmopsis mucosicanis</name>
    <dbReference type="NCBI Taxonomy" id="458208"/>
    <lineage>
        <taxon>Bacteria</taxon>
        <taxon>Bacillati</taxon>
        <taxon>Mycoplasmatota</taxon>
        <taxon>Mycoplasmoidales</taxon>
        <taxon>Metamycoplasmataceae</taxon>
        <taxon>Mycoplasmopsis</taxon>
    </lineage>
</organism>
<comment type="caution">
    <text evidence="10">The sequence shown here is derived from an EMBL/GenBank/DDBJ whole genome shotgun (WGS) entry which is preliminary data.</text>
</comment>
<evidence type="ECO:0000256" key="9">
    <source>
        <dbReference type="SAM" id="SignalP"/>
    </source>
</evidence>